<evidence type="ECO:0000313" key="4">
    <source>
        <dbReference type="EMBL" id="GMS78165.1"/>
    </source>
</evidence>
<dbReference type="Gene3D" id="1.10.630.10">
    <property type="entry name" value="Cytochrome P450"/>
    <property type="match status" value="1"/>
</dbReference>
<dbReference type="SUPFAM" id="SSF48264">
    <property type="entry name" value="Cytochrome P450"/>
    <property type="match status" value="1"/>
</dbReference>
<dbReference type="InterPro" id="IPR001128">
    <property type="entry name" value="Cyt_P450"/>
</dbReference>
<evidence type="ECO:0000313" key="5">
    <source>
        <dbReference type="EMBL" id="GMS78168.1"/>
    </source>
</evidence>
<dbReference type="EMBL" id="BTSX01000001">
    <property type="protein sequence ID" value="GMS78165.1"/>
    <property type="molecule type" value="Genomic_DNA"/>
</dbReference>
<gene>
    <name evidence="4" type="ORF">PENTCL1PPCAC_340</name>
    <name evidence="5" type="ORF">PENTCL1PPCAC_343</name>
</gene>
<dbReference type="PRINTS" id="PR00463">
    <property type="entry name" value="EP450I"/>
</dbReference>
<feature type="transmembrane region" description="Helical" evidence="3">
    <location>
        <begin position="72"/>
        <end position="94"/>
    </location>
</feature>
<dbReference type="PANTHER" id="PTHR24284">
    <property type="entry name" value="CYTOCHROME P450 FAMILY"/>
    <property type="match status" value="1"/>
</dbReference>
<dbReference type="GO" id="GO:0004497">
    <property type="term" value="F:monooxygenase activity"/>
    <property type="evidence" value="ECO:0007669"/>
    <property type="project" value="UniProtKB-KW"/>
</dbReference>
<dbReference type="GO" id="GO:0005506">
    <property type="term" value="F:iron ion binding"/>
    <property type="evidence" value="ECO:0007669"/>
    <property type="project" value="InterPro"/>
</dbReference>
<proteinExistence type="inferred from homology"/>
<dbReference type="InterPro" id="IPR002401">
    <property type="entry name" value="Cyt_P450_E_grp-I"/>
</dbReference>
<keyword evidence="2" id="KW-0503">Monooxygenase</keyword>
<comment type="caution">
    <text evidence="5">The sequence shown here is derived from an EMBL/GenBank/DDBJ whole genome shotgun (WGS) entry which is preliminary data.</text>
</comment>
<dbReference type="PANTHER" id="PTHR24284:SF1">
    <property type="entry name" value="CYTOCHROME P450 FAMILY"/>
    <property type="match status" value="1"/>
</dbReference>
<evidence type="ECO:0000256" key="1">
    <source>
        <dbReference type="ARBA" id="ARBA00010617"/>
    </source>
</evidence>
<feature type="non-terminal residue" evidence="5">
    <location>
        <position position="274"/>
    </location>
</feature>
<reference evidence="5" key="1">
    <citation type="submission" date="2023-10" db="EMBL/GenBank/DDBJ databases">
        <title>Genome assembly of Pristionchus species.</title>
        <authorList>
            <person name="Yoshida K."/>
            <person name="Sommer R.J."/>
        </authorList>
    </citation>
    <scope>NUCLEOTIDE SEQUENCE</scope>
    <source>
        <strain evidence="5">RS0144</strain>
    </source>
</reference>
<keyword evidence="6" id="KW-1185">Reference proteome</keyword>
<dbReference type="AlphaFoldDB" id="A0AAV5S6T2"/>
<organism evidence="5 6">
    <name type="scientific">Pristionchus entomophagus</name>
    <dbReference type="NCBI Taxonomy" id="358040"/>
    <lineage>
        <taxon>Eukaryota</taxon>
        <taxon>Metazoa</taxon>
        <taxon>Ecdysozoa</taxon>
        <taxon>Nematoda</taxon>
        <taxon>Chromadorea</taxon>
        <taxon>Rhabditida</taxon>
        <taxon>Rhabditina</taxon>
        <taxon>Diplogasteromorpha</taxon>
        <taxon>Diplogasteroidea</taxon>
        <taxon>Neodiplogasteridae</taxon>
        <taxon>Pristionchus</taxon>
    </lineage>
</organism>
<keyword evidence="3" id="KW-1133">Transmembrane helix</keyword>
<keyword evidence="3" id="KW-0472">Membrane</keyword>
<dbReference type="InterPro" id="IPR036396">
    <property type="entry name" value="Cyt_P450_sf"/>
</dbReference>
<dbReference type="Pfam" id="PF00067">
    <property type="entry name" value="p450"/>
    <property type="match status" value="1"/>
</dbReference>
<sequence>SQVRSSITDYIEHLSNLADKDSVDMRWPVQVMVANVINQVLFGFRYKHGDCAPLIKYVEGVNDLLDHFSDSIWFYIGASVPFLTKLPLIGWFTFGRFKHTMTELNKYIVIQVARTLENYSVEDEPTCFVQAYKQRMTGNYYLDDANLHGSCSDFFIAGQESTTTTLRWAMLIMAAHPDVQAKLRQEIHAVVGRDRLPCMADQLKMPFARACALELQRFANILPRNVPRVAVRDVEIRGQLIPEGTWVNADIHYLMANDLIFEHPNEFRPERYIS</sequence>
<evidence type="ECO:0000313" key="6">
    <source>
        <dbReference type="Proteomes" id="UP001432027"/>
    </source>
</evidence>
<dbReference type="Proteomes" id="UP001432027">
    <property type="component" value="Unassembled WGS sequence"/>
</dbReference>
<dbReference type="GO" id="GO:0020037">
    <property type="term" value="F:heme binding"/>
    <property type="evidence" value="ECO:0007669"/>
    <property type="project" value="InterPro"/>
</dbReference>
<dbReference type="EMBL" id="BTSX01000001">
    <property type="protein sequence ID" value="GMS78168.1"/>
    <property type="molecule type" value="Genomic_DNA"/>
</dbReference>
<dbReference type="GO" id="GO:0016705">
    <property type="term" value="F:oxidoreductase activity, acting on paired donors, with incorporation or reduction of molecular oxygen"/>
    <property type="evidence" value="ECO:0007669"/>
    <property type="project" value="InterPro"/>
</dbReference>
<name>A0AAV5S6T2_9BILA</name>
<keyword evidence="3" id="KW-0812">Transmembrane</keyword>
<accession>A0AAV5S6T2</accession>
<feature type="non-terminal residue" evidence="5">
    <location>
        <position position="1"/>
    </location>
</feature>
<evidence type="ECO:0008006" key="7">
    <source>
        <dbReference type="Google" id="ProtNLM"/>
    </source>
</evidence>
<keyword evidence="2" id="KW-0560">Oxidoreductase</keyword>
<evidence type="ECO:0000256" key="3">
    <source>
        <dbReference type="SAM" id="Phobius"/>
    </source>
</evidence>
<protein>
    <recommendedName>
        <fullName evidence="7">Cytochrome P450</fullName>
    </recommendedName>
</protein>
<comment type="similarity">
    <text evidence="1">Belongs to the cytochrome P450 family.</text>
</comment>
<evidence type="ECO:0000256" key="2">
    <source>
        <dbReference type="ARBA" id="ARBA00023033"/>
    </source>
</evidence>